<keyword evidence="1" id="KW-1185">Reference proteome</keyword>
<reference evidence="2" key="2">
    <citation type="submission" date="2020-10" db="UniProtKB">
        <authorList>
            <consortium name="WormBaseParasite"/>
        </authorList>
    </citation>
    <scope>IDENTIFICATION</scope>
</reference>
<protein>
    <submittedName>
        <fullName evidence="2">Secreted protein</fullName>
    </submittedName>
</protein>
<organism evidence="1 2">
    <name type="scientific">Panagrellus redivivus</name>
    <name type="common">Microworm</name>
    <dbReference type="NCBI Taxonomy" id="6233"/>
    <lineage>
        <taxon>Eukaryota</taxon>
        <taxon>Metazoa</taxon>
        <taxon>Ecdysozoa</taxon>
        <taxon>Nematoda</taxon>
        <taxon>Chromadorea</taxon>
        <taxon>Rhabditida</taxon>
        <taxon>Tylenchina</taxon>
        <taxon>Panagrolaimomorpha</taxon>
        <taxon>Panagrolaimoidea</taxon>
        <taxon>Panagrolaimidae</taxon>
        <taxon>Panagrellus</taxon>
    </lineage>
</organism>
<dbReference type="WBParaSite" id="Pan_g5807.t1">
    <property type="protein sequence ID" value="Pan_g5807.t1"/>
    <property type="gene ID" value="Pan_g5807"/>
</dbReference>
<evidence type="ECO:0000313" key="1">
    <source>
        <dbReference type="Proteomes" id="UP000492821"/>
    </source>
</evidence>
<evidence type="ECO:0000313" key="2">
    <source>
        <dbReference type="WBParaSite" id="Pan_g5807.t1"/>
    </source>
</evidence>
<reference evidence="1" key="1">
    <citation type="journal article" date="2013" name="Genetics">
        <title>The draft genome and transcriptome of Panagrellus redivivus are shaped by the harsh demands of a free-living lifestyle.</title>
        <authorList>
            <person name="Srinivasan J."/>
            <person name="Dillman A.R."/>
            <person name="Macchietto M.G."/>
            <person name="Heikkinen L."/>
            <person name="Lakso M."/>
            <person name="Fracchia K.M."/>
            <person name="Antoshechkin I."/>
            <person name="Mortazavi A."/>
            <person name="Wong G."/>
            <person name="Sternberg P.W."/>
        </authorList>
    </citation>
    <scope>NUCLEOTIDE SEQUENCE [LARGE SCALE GENOMIC DNA]</scope>
    <source>
        <strain evidence="1">MT8872</strain>
    </source>
</reference>
<dbReference type="Proteomes" id="UP000492821">
    <property type="component" value="Unassembled WGS sequence"/>
</dbReference>
<dbReference type="AlphaFoldDB" id="A0A7E4W3A2"/>
<accession>A0A7E4W3A2</accession>
<name>A0A7E4W3A2_PANRE</name>
<sequence>MKNQKDGPLMVVFVVVCLPRACNYVDAGMHSNVSTSFAFVDRRDRPSTPLTVPAFFAYYRSSDAAIDTPNDSDWPWKLLCAFRGELASKSADNPYLGMIL</sequence>
<proteinExistence type="predicted"/>